<evidence type="ECO:0000313" key="1">
    <source>
        <dbReference type="EMBL" id="CAC5389314.1"/>
    </source>
</evidence>
<dbReference type="OrthoDB" id="10329879at2759"/>
<dbReference type="EMBL" id="CACVKT020004326">
    <property type="protein sequence ID" value="CAC5389314.1"/>
    <property type="molecule type" value="Genomic_DNA"/>
</dbReference>
<dbReference type="Gene3D" id="2.120.10.30">
    <property type="entry name" value="TolB, C-terminal domain"/>
    <property type="match status" value="1"/>
</dbReference>
<gene>
    <name evidence="1" type="ORF">MCOR_24489</name>
</gene>
<name>A0A6J8C2H4_MYTCO</name>
<dbReference type="AlphaFoldDB" id="A0A6J8C2H4"/>
<evidence type="ECO:0000313" key="2">
    <source>
        <dbReference type="Proteomes" id="UP000507470"/>
    </source>
</evidence>
<dbReference type="SUPFAM" id="SSF63825">
    <property type="entry name" value="YWTD domain"/>
    <property type="match status" value="1"/>
</dbReference>
<sequence length="281" mass="31025">MIETEIQKYEIFMQSLFDDGSLRKMDINCKIEDKITGVLSTVNSLGSISIESSSPLVVMQKGNEIQAQTRSLQHVPPSTINDITMTLQNDGTCIDDKTVAVSFTNQTQIQIIKVSTKTVECTIKTAGSCYGLCYTDGYLLYCDCGRGIQKVNMSDYCSSTLVKDNTLSQWSYIATSKDKIVYTNNSHHTVTCCSLAGEKMWEYKDQSVRFPLGISVDKDSNVYIASSGNDSIIALSSDGKEARKLLGSDDGIRPYGLAFDVKKEKIIVAYYDGPALYGLKF</sequence>
<organism evidence="1 2">
    <name type="scientific">Mytilus coruscus</name>
    <name type="common">Sea mussel</name>
    <dbReference type="NCBI Taxonomy" id="42192"/>
    <lineage>
        <taxon>Eukaryota</taxon>
        <taxon>Metazoa</taxon>
        <taxon>Spiralia</taxon>
        <taxon>Lophotrochozoa</taxon>
        <taxon>Mollusca</taxon>
        <taxon>Bivalvia</taxon>
        <taxon>Autobranchia</taxon>
        <taxon>Pteriomorphia</taxon>
        <taxon>Mytilida</taxon>
        <taxon>Mytiloidea</taxon>
        <taxon>Mytilidae</taxon>
        <taxon>Mytilinae</taxon>
        <taxon>Mytilus</taxon>
    </lineage>
</organism>
<evidence type="ECO:0008006" key="3">
    <source>
        <dbReference type="Google" id="ProtNLM"/>
    </source>
</evidence>
<accession>A0A6J8C2H4</accession>
<keyword evidence="2" id="KW-1185">Reference proteome</keyword>
<protein>
    <recommendedName>
        <fullName evidence="3">TRIM2_3</fullName>
    </recommendedName>
</protein>
<reference evidence="1 2" key="1">
    <citation type="submission" date="2020-06" db="EMBL/GenBank/DDBJ databases">
        <authorList>
            <person name="Li R."/>
            <person name="Bekaert M."/>
        </authorList>
    </citation>
    <scope>NUCLEOTIDE SEQUENCE [LARGE SCALE GENOMIC DNA]</scope>
    <source>
        <strain evidence="2">wild</strain>
    </source>
</reference>
<dbReference type="InterPro" id="IPR011042">
    <property type="entry name" value="6-blade_b-propeller_TolB-like"/>
</dbReference>
<dbReference type="Proteomes" id="UP000507470">
    <property type="component" value="Unassembled WGS sequence"/>
</dbReference>
<proteinExistence type="predicted"/>